<sequence>MPSSAWALSEIISRAGFGDGVFNLLIGPGSVVGKTMLESLKVDAITFTGSTITGARVMATAGARFGKLQLKMGGKNPLSGY</sequence>
<dbReference type="EMBL" id="CP017565">
    <property type="protein sequence ID" value="APA90528.1"/>
    <property type="molecule type" value="Genomic_DNA"/>
</dbReference>
<keyword evidence="5" id="KW-0614">Plasmid</keyword>
<accession>A0A1I9YWC3</accession>
<organism evidence="5">
    <name type="scientific">Paraburkholderia sprentiae WSM5005</name>
    <dbReference type="NCBI Taxonomy" id="754502"/>
    <lineage>
        <taxon>Bacteria</taxon>
        <taxon>Pseudomonadati</taxon>
        <taxon>Pseudomonadota</taxon>
        <taxon>Betaproteobacteria</taxon>
        <taxon>Burkholderiales</taxon>
        <taxon>Burkholderiaceae</taxon>
        <taxon>Paraburkholderia</taxon>
    </lineage>
</organism>
<evidence type="ECO:0000256" key="1">
    <source>
        <dbReference type="ARBA" id="ARBA00009986"/>
    </source>
</evidence>
<name>A0A1I9YWC3_9BURK</name>
<dbReference type="Gene3D" id="3.40.605.10">
    <property type="entry name" value="Aldehyde Dehydrogenase, Chain A, domain 1"/>
    <property type="match status" value="1"/>
</dbReference>
<comment type="similarity">
    <text evidence="1">Belongs to the aldehyde dehydrogenase family.</text>
</comment>
<dbReference type="InterPro" id="IPR015590">
    <property type="entry name" value="Aldehyde_DH_dom"/>
</dbReference>
<evidence type="ECO:0000256" key="2">
    <source>
        <dbReference type="ARBA" id="ARBA00023002"/>
    </source>
</evidence>
<dbReference type="PANTHER" id="PTHR43720:SF2">
    <property type="entry name" value="2-AMINOMUCONIC SEMIALDEHYDE DEHYDROGENASE"/>
    <property type="match status" value="1"/>
</dbReference>
<evidence type="ECO:0000259" key="4">
    <source>
        <dbReference type="Pfam" id="PF00171"/>
    </source>
</evidence>
<keyword evidence="2" id="KW-0560">Oxidoreductase</keyword>
<evidence type="ECO:0000256" key="3">
    <source>
        <dbReference type="ARBA" id="ARBA00023027"/>
    </source>
</evidence>
<dbReference type="SUPFAM" id="SSF53720">
    <property type="entry name" value="ALDH-like"/>
    <property type="match status" value="1"/>
</dbReference>
<dbReference type="PANTHER" id="PTHR43720">
    <property type="entry name" value="2-AMINOMUCONIC SEMIALDEHYDE DEHYDROGENASE"/>
    <property type="match status" value="1"/>
</dbReference>
<dbReference type="InterPro" id="IPR016162">
    <property type="entry name" value="Ald_DH_N"/>
</dbReference>
<keyword evidence="3" id="KW-0520">NAD</keyword>
<reference evidence="5" key="1">
    <citation type="submission" date="2016-09" db="EMBL/GenBank/DDBJ databases">
        <title>The Complete Genome of Burkholderia sprentiae wsm5005.</title>
        <authorList>
            <person name="De Meyer S."/>
            <person name="Wang P."/>
            <person name="Terpolilli J."/>
        </authorList>
    </citation>
    <scope>NUCLEOTIDE SEQUENCE [LARGE SCALE GENOMIC DNA]</scope>
    <source>
        <strain evidence="5">WSM5005</strain>
        <plasmid evidence="5">pl2WSM5005</plasmid>
    </source>
</reference>
<evidence type="ECO:0000313" key="5">
    <source>
        <dbReference type="EMBL" id="APA90528.1"/>
    </source>
</evidence>
<feature type="domain" description="Aldehyde dehydrogenase" evidence="4">
    <location>
        <begin position="2"/>
        <end position="78"/>
    </location>
</feature>
<dbReference type="AlphaFoldDB" id="A0A1I9YWC3"/>
<geneLocation type="plasmid" evidence="5">
    <name>pl2WSM5005</name>
</geneLocation>
<protein>
    <recommendedName>
        <fullName evidence="4">Aldehyde dehydrogenase domain-containing protein</fullName>
    </recommendedName>
</protein>
<dbReference type="InterPro" id="IPR016161">
    <property type="entry name" value="Ald_DH/histidinol_DH"/>
</dbReference>
<gene>
    <name evidence="5" type="ORF">BJG93_33770</name>
</gene>
<dbReference type="GO" id="GO:0016620">
    <property type="term" value="F:oxidoreductase activity, acting on the aldehyde or oxo group of donors, NAD or NADP as acceptor"/>
    <property type="evidence" value="ECO:0007669"/>
    <property type="project" value="TreeGrafter"/>
</dbReference>
<proteinExistence type="inferred from homology"/>
<dbReference type="Pfam" id="PF00171">
    <property type="entry name" value="Aldedh"/>
    <property type="match status" value="1"/>
</dbReference>